<proteinExistence type="inferred from homology"/>
<organism evidence="12 13">
    <name type="scientific">Cladophialophora chaetospira</name>
    <dbReference type="NCBI Taxonomy" id="386627"/>
    <lineage>
        <taxon>Eukaryota</taxon>
        <taxon>Fungi</taxon>
        <taxon>Dikarya</taxon>
        <taxon>Ascomycota</taxon>
        <taxon>Pezizomycotina</taxon>
        <taxon>Eurotiomycetes</taxon>
        <taxon>Chaetothyriomycetidae</taxon>
        <taxon>Chaetothyriales</taxon>
        <taxon>Herpotrichiellaceae</taxon>
        <taxon>Cladophialophora</taxon>
    </lineage>
</organism>
<evidence type="ECO:0000256" key="3">
    <source>
        <dbReference type="ARBA" id="ARBA00022525"/>
    </source>
</evidence>
<dbReference type="Gene3D" id="3.40.50.1820">
    <property type="entry name" value="alpha/beta hydrolase"/>
    <property type="match status" value="1"/>
</dbReference>
<accession>A0AA38XBK6</accession>
<feature type="signal peptide" evidence="10">
    <location>
        <begin position="1"/>
        <end position="19"/>
    </location>
</feature>
<reference evidence="12" key="1">
    <citation type="submission" date="2022-10" db="EMBL/GenBank/DDBJ databases">
        <title>Culturing micro-colonial fungi from biological soil crusts in the Mojave desert and describing Neophaeococcomyces mojavensis, and introducing the new genera and species Taxawa tesnikishii.</title>
        <authorList>
            <person name="Kurbessoian T."/>
            <person name="Stajich J.E."/>
        </authorList>
    </citation>
    <scope>NUCLEOTIDE SEQUENCE</scope>
    <source>
        <strain evidence="12">TK_41</strain>
    </source>
</reference>
<name>A0AA38XBK6_9EURO</name>
<evidence type="ECO:0000313" key="13">
    <source>
        <dbReference type="Proteomes" id="UP001172673"/>
    </source>
</evidence>
<comment type="subcellular location">
    <subcellularLocation>
        <location evidence="1">Secreted</location>
    </subcellularLocation>
</comment>
<evidence type="ECO:0000259" key="11">
    <source>
        <dbReference type="Pfam" id="PF00326"/>
    </source>
</evidence>
<keyword evidence="7" id="KW-0720">Serine protease</keyword>
<keyword evidence="8" id="KW-0325">Glycoprotein</keyword>
<dbReference type="InterPro" id="IPR029058">
    <property type="entry name" value="AB_hydrolase_fold"/>
</dbReference>
<feature type="chain" id="PRO_5041222633" description="Dipeptidyl-peptidase V" evidence="10">
    <location>
        <begin position="20"/>
        <end position="704"/>
    </location>
</feature>
<comment type="caution">
    <text evidence="12">The sequence shown here is derived from an EMBL/GenBank/DDBJ whole genome shotgun (WGS) entry which is preliminary data.</text>
</comment>
<evidence type="ECO:0000256" key="7">
    <source>
        <dbReference type="ARBA" id="ARBA00022825"/>
    </source>
</evidence>
<dbReference type="Proteomes" id="UP001172673">
    <property type="component" value="Unassembled WGS sequence"/>
</dbReference>
<gene>
    <name evidence="12" type="primary">dpp5</name>
    <name evidence="12" type="ORF">H2200_005222</name>
</gene>
<dbReference type="FunFam" id="3.40.50.1820:FF:000028">
    <property type="entry name" value="S9 family peptidase"/>
    <property type="match status" value="1"/>
</dbReference>
<dbReference type="PANTHER" id="PTHR42776">
    <property type="entry name" value="SERINE PEPTIDASE S9 FAMILY MEMBER"/>
    <property type="match status" value="1"/>
</dbReference>
<keyword evidence="3" id="KW-0964">Secreted</keyword>
<keyword evidence="4" id="KW-0645">Protease</keyword>
<evidence type="ECO:0000256" key="6">
    <source>
        <dbReference type="ARBA" id="ARBA00022801"/>
    </source>
</evidence>
<evidence type="ECO:0000256" key="1">
    <source>
        <dbReference type="ARBA" id="ARBA00004613"/>
    </source>
</evidence>
<dbReference type="GO" id="GO:0004252">
    <property type="term" value="F:serine-type endopeptidase activity"/>
    <property type="evidence" value="ECO:0007669"/>
    <property type="project" value="TreeGrafter"/>
</dbReference>
<dbReference type="SUPFAM" id="SSF53474">
    <property type="entry name" value="alpha/beta-Hydrolases"/>
    <property type="match status" value="1"/>
</dbReference>
<evidence type="ECO:0000256" key="8">
    <source>
        <dbReference type="ARBA" id="ARBA00023180"/>
    </source>
</evidence>
<dbReference type="InterPro" id="IPR001375">
    <property type="entry name" value="Peptidase_S9_cat"/>
</dbReference>
<dbReference type="SUPFAM" id="SSF69304">
    <property type="entry name" value="Tricorn protease N-terminal domain"/>
    <property type="match status" value="1"/>
</dbReference>
<dbReference type="GO" id="GO:0005576">
    <property type="term" value="C:extracellular region"/>
    <property type="evidence" value="ECO:0007669"/>
    <property type="project" value="UniProtKB-SubCell"/>
</dbReference>
<keyword evidence="6" id="KW-0378">Hydrolase</keyword>
<feature type="domain" description="Peptidase S9 prolyl oligopeptidase catalytic" evidence="11">
    <location>
        <begin position="492"/>
        <end position="701"/>
    </location>
</feature>
<evidence type="ECO:0000256" key="5">
    <source>
        <dbReference type="ARBA" id="ARBA00022729"/>
    </source>
</evidence>
<evidence type="ECO:0000256" key="4">
    <source>
        <dbReference type="ARBA" id="ARBA00022670"/>
    </source>
</evidence>
<keyword evidence="5 10" id="KW-0732">Signal</keyword>
<protein>
    <recommendedName>
        <fullName evidence="9">Dipeptidyl-peptidase V</fullName>
    </recommendedName>
</protein>
<comment type="similarity">
    <text evidence="2">Belongs to the peptidase S9C family.</text>
</comment>
<sequence length="704" mass="77128">MYTKTVSAAALAVVSSVVAITPEQLLAAPRRSELSPNPSGELGVFSATTYSWNTHETETIWHLVNLTSGRISSLYNGSDISELVWVGPNDTSILYLNGTNEEDNGGVSLYAGDVTAIDEAYLVASLPAPYSGLKAVVTPAGNINFLLNSLAWPNGTAYNEALVEQPLSTARIYDSVYVRHWDTWLTERKNAVFAGTLAGGNKLSLRGSLRNLVSNIANVTRAESPVQPFGDSGDYDISPDGSQVIFLTKNIDLPLSNYTSSQIYLIPHNGSSAAVPVNAFSGKSTPSNAKGASARPTFSPDGTKIAYLQMDGISYESDKNKIYIANANPSSFNITVLAANWDTTPDQVQWAPDGSSLFVAGPDLGNERLFQVPLTAAAAFKPTNITDQGDVAAFHVLPSGNLLVSDSKIWSSRDFYIVGPRGRLITSILRANEVDPELAGLGPKDVSEFYTDGSIARVQSWIIYPTGFDASKKYPLAFIVHGGPQGGHYNAWSTRWNFKTWADQGYVVVAPNPVGSTGWGMAFQDAIQDNWGSYPYEDLVAVWEHVNSTFDFVDAENGIEAGASYGGYMTNFIQGHDLGRKFKALVTHDGMTNTAGSYSTEELWFTQHDFNGTLWANSENYHEFNPLNFIDKWATPHFVVHNELDYRLPVSEGLMLFNILQERGVPSRFLSFPDENHWVLNRENSLVWHKEIFAWINHYSGISK</sequence>
<evidence type="ECO:0000313" key="12">
    <source>
        <dbReference type="EMBL" id="KAJ9610445.1"/>
    </source>
</evidence>
<dbReference type="InterPro" id="IPR011042">
    <property type="entry name" value="6-blade_b-propeller_TolB-like"/>
</dbReference>
<dbReference type="Gene3D" id="2.120.10.30">
    <property type="entry name" value="TolB, C-terminal domain"/>
    <property type="match status" value="1"/>
</dbReference>
<dbReference type="Pfam" id="PF00326">
    <property type="entry name" value="Peptidase_S9"/>
    <property type="match status" value="1"/>
</dbReference>
<evidence type="ECO:0000256" key="10">
    <source>
        <dbReference type="SAM" id="SignalP"/>
    </source>
</evidence>
<dbReference type="EMBL" id="JAPDRK010000007">
    <property type="protein sequence ID" value="KAJ9610445.1"/>
    <property type="molecule type" value="Genomic_DNA"/>
</dbReference>
<evidence type="ECO:0000256" key="2">
    <source>
        <dbReference type="ARBA" id="ARBA00010040"/>
    </source>
</evidence>
<dbReference type="AlphaFoldDB" id="A0AA38XBK6"/>
<evidence type="ECO:0000256" key="9">
    <source>
        <dbReference type="ARBA" id="ARBA00032829"/>
    </source>
</evidence>
<dbReference type="PANTHER" id="PTHR42776:SF11">
    <property type="entry name" value="DIPEPTIDYL-PEPTIDASE 5-RELATED"/>
    <property type="match status" value="1"/>
</dbReference>
<dbReference type="GO" id="GO:0006508">
    <property type="term" value="P:proteolysis"/>
    <property type="evidence" value="ECO:0007669"/>
    <property type="project" value="UniProtKB-KW"/>
</dbReference>
<keyword evidence="13" id="KW-1185">Reference proteome</keyword>